<dbReference type="KEGG" id="ruv:EC9_18660"/>
<evidence type="ECO:0000313" key="2">
    <source>
        <dbReference type="EMBL" id="QDS87687.1"/>
    </source>
</evidence>
<sequence>MPEDQLGQELERLHAMLAAQEELTDEQREKLQQLADDIEAALGKSEAPADFSDQIDDLIRDFEANHPTVTDLLRRIVDGLANLGI</sequence>
<dbReference type="RefSeq" id="WP_218934688.1">
    <property type="nucleotide sequence ID" value="NZ_CP036261.1"/>
</dbReference>
<accession>A0A517LYI8</accession>
<organism evidence="2 3">
    <name type="scientific">Rosistilla ulvae</name>
    <dbReference type="NCBI Taxonomy" id="1930277"/>
    <lineage>
        <taxon>Bacteria</taxon>
        <taxon>Pseudomonadati</taxon>
        <taxon>Planctomycetota</taxon>
        <taxon>Planctomycetia</taxon>
        <taxon>Pirellulales</taxon>
        <taxon>Pirellulaceae</taxon>
        <taxon>Rosistilla</taxon>
    </lineage>
</organism>
<reference evidence="2 3" key="1">
    <citation type="submission" date="2019-02" db="EMBL/GenBank/DDBJ databases">
        <title>Deep-cultivation of Planctomycetes and their phenomic and genomic characterization uncovers novel biology.</title>
        <authorList>
            <person name="Wiegand S."/>
            <person name="Jogler M."/>
            <person name="Boedeker C."/>
            <person name="Pinto D."/>
            <person name="Vollmers J."/>
            <person name="Rivas-Marin E."/>
            <person name="Kohn T."/>
            <person name="Peeters S.H."/>
            <person name="Heuer A."/>
            <person name="Rast P."/>
            <person name="Oberbeckmann S."/>
            <person name="Bunk B."/>
            <person name="Jeske O."/>
            <person name="Meyerdierks A."/>
            <person name="Storesund J.E."/>
            <person name="Kallscheuer N."/>
            <person name="Luecker S."/>
            <person name="Lage O.M."/>
            <person name="Pohl T."/>
            <person name="Merkel B.J."/>
            <person name="Hornburger P."/>
            <person name="Mueller R.-W."/>
            <person name="Bruemmer F."/>
            <person name="Labrenz M."/>
            <person name="Spormann A.M."/>
            <person name="Op den Camp H."/>
            <person name="Overmann J."/>
            <person name="Amann R."/>
            <person name="Jetten M.S.M."/>
            <person name="Mascher T."/>
            <person name="Medema M.H."/>
            <person name="Devos D.P."/>
            <person name="Kaster A.-K."/>
            <person name="Ovreas L."/>
            <person name="Rohde M."/>
            <person name="Galperin M.Y."/>
            <person name="Jogler C."/>
        </authorList>
    </citation>
    <scope>NUCLEOTIDE SEQUENCE [LARGE SCALE GENOMIC DNA]</scope>
    <source>
        <strain evidence="2 3">EC9</strain>
    </source>
</reference>
<dbReference type="Pfam" id="PF14357">
    <property type="entry name" value="DUF4404"/>
    <property type="match status" value="1"/>
</dbReference>
<keyword evidence="3" id="KW-1185">Reference proteome</keyword>
<protein>
    <recommendedName>
        <fullName evidence="4">DUF4404 domain-containing protein</fullName>
    </recommendedName>
</protein>
<dbReference type="Proteomes" id="UP000319557">
    <property type="component" value="Chromosome"/>
</dbReference>
<evidence type="ECO:0000313" key="3">
    <source>
        <dbReference type="Proteomes" id="UP000319557"/>
    </source>
</evidence>
<dbReference type="AlphaFoldDB" id="A0A517LYI8"/>
<dbReference type="InterPro" id="IPR025516">
    <property type="entry name" value="DUF4404"/>
</dbReference>
<evidence type="ECO:0000256" key="1">
    <source>
        <dbReference type="SAM" id="Coils"/>
    </source>
</evidence>
<proteinExistence type="predicted"/>
<dbReference type="EMBL" id="CP036261">
    <property type="protein sequence ID" value="QDS87687.1"/>
    <property type="molecule type" value="Genomic_DNA"/>
</dbReference>
<feature type="coiled-coil region" evidence="1">
    <location>
        <begin position="10"/>
        <end position="44"/>
    </location>
</feature>
<name>A0A517LYI8_9BACT</name>
<evidence type="ECO:0008006" key="4">
    <source>
        <dbReference type="Google" id="ProtNLM"/>
    </source>
</evidence>
<gene>
    <name evidence="2" type="ORF">EC9_18660</name>
</gene>
<keyword evidence="1" id="KW-0175">Coiled coil</keyword>